<evidence type="ECO:0000259" key="4">
    <source>
        <dbReference type="Pfam" id="PF18593"/>
    </source>
</evidence>
<evidence type="ECO:0000256" key="1">
    <source>
        <dbReference type="ARBA" id="ARBA00004651"/>
    </source>
</evidence>
<protein>
    <submittedName>
        <fullName evidence="5">Contact-dependent growth inhibition system immunity protein</fullName>
    </submittedName>
</protein>
<evidence type="ECO:0000256" key="3">
    <source>
        <dbReference type="SAM" id="Phobius"/>
    </source>
</evidence>
<evidence type="ECO:0000256" key="2">
    <source>
        <dbReference type="ARBA" id="ARBA00022448"/>
    </source>
</evidence>
<name>A0AAF0KCU0_9HYPH</name>
<dbReference type="InterPro" id="IPR050366">
    <property type="entry name" value="BP-dependent_transpt_permease"/>
</dbReference>
<evidence type="ECO:0000313" key="6">
    <source>
        <dbReference type="Proteomes" id="UP000298664"/>
    </source>
</evidence>
<feature type="domain" description="CdiI immunity protein" evidence="4">
    <location>
        <begin position="294"/>
        <end position="381"/>
    </location>
</feature>
<dbReference type="RefSeq" id="WP_137392606.1">
    <property type="nucleotide sequence ID" value="NZ_CP124733.1"/>
</dbReference>
<dbReference type="PANTHER" id="PTHR43386">
    <property type="entry name" value="OLIGOPEPTIDE TRANSPORT SYSTEM PERMEASE PROTEIN APPC"/>
    <property type="match status" value="1"/>
</dbReference>
<dbReference type="AlphaFoldDB" id="A0AAF0KCU0"/>
<keyword evidence="3" id="KW-0472">Membrane</keyword>
<evidence type="ECO:0000313" key="5">
    <source>
        <dbReference type="EMBL" id="WHA40450.1"/>
    </source>
</evidence>
<keyword evidence="2" id="KW-0813">Transport</keyword>
<proteinExistence type="predicted"/>
<feature type="transmembrane region" description="Helical" evidence="3">
    <location>
        <begin position="122"/>
        <end position="144"/>
    </location>
</feature>
<dbReference type="InterPro" id="IPR041129">
    <property type="entry name" value="CdiI_2"/>
</dbReference>
<accession>A0AAF0KCU0</accession>
<reference evidence="5" key="1">
    <citation type="submission" date="2023-05" db="EMBL/GenBank/DDBJ databases">
        <title>Complete genome sequence of Agrobacterium larrymoorei CFBP5477.</title>
        <authorList>
            <person name="Yen H.-C."/>
            <person name="Chou L."/>
            <person name="Lin Y.-C."/>
            <person name="Lai E.-M."/>
            <person name="Kuo C.-H."/>
        </authorList>
    </citation>
    <scope>NUCLEOTIDE SEQUENCE</scope>
    <source>
        <strain evidence="5">CFBP5477</strain>
    </source>
</reference>
<dbReference type="Proteomes" id="UP000298664">
    <property type="component" value="Chromosome Circular"/>
</dbReference>
<feature type="transmembrane region" description="Helical" evidence="3">
    <location>
        <begin position="6"/>
        <end position="25"/>
    </location>
</feature>
<dbReference type="PANTHER" id="PTHR43386:SF23">
    <property type="entry name" value="ABC TRANSPORTER"/>
    <property type="match status" value="1"/>
</dbReference>
<feature type="transmembrane region" description="Helical" evidence="3">
    <location>
        <begin position="57"/>
        <end position="83"/>
    </location>
</feature>
<keyword evidence="3" id="KW-1133">Transmembrane helix</keyword>
<keyword evidence="3" id="KW-0812">Transmembrane</keyword>
<sequence length="396" mass="43941">MTLKRAAFFFSSALIIIILCSPLFLPAHQAAYVHVLERHSPPSLQHLLGTDELGRDFFYLLIVGGNHTIITALQTALISAVLGYLLARIAPVCLPILTARLVFLAPKLIFFPHEKHRRISIAARMSVTFYLALLTWISSVLALASGLIDVVGIGTTINTILTGTLLSVGIAYVYSIDRSSYSVFQAIALTVLWAAALHCFIEVMGFGVWLPSWGMILFAQSSPMAPRLASVAGFLMLGLSTFGIADKFGSKKEECLIVFLIKQILGGRSTRMMRNIFNRIFGEKSSDVNNPENEFPALFGLLGNYFHQDMDLEFATEEEAVAEYARFADEAEKQQLRDDMKAFLEDYPNDLAGELSRRFEVGVGADPAGQAVPEFFDMIRTVLDDPEIYRRSDPRK</sequence>
<dbReference type="EMBL" id="CP124733">
    <property type="protein sequence ID" value="WHA40450.1"/>
    <property type="molecule type" value="Genomic_DNA"/>
</dbReference>
<comment type="subcellular location">
    <subcellularLocation>
        <location evidence="1">Cell membrane</location>
        <topology evidence="1">Multi-pass membrane protein</topology>
    </subcellularLocation>
</comment>
<dbReference type="Pfam" id="PF18593">
    <property type="entry name" value="CdiI_2"/>
    <property type="match status" value="1"/>
</dbReference>
<feature type="transmembrane region" description="Helical" evidence="3">
    <location>
        <begin position="228"/>
        <end position="245"/>
    </location>
</feature>
<gene>
    <name evidence="5" type="ORF">CFBP5477_011495</name>
</gene>
<organism evidence="5 6">
    <name type="scientific">Agrobacterium larrymoorei</name>
    <dbReference type="NCBI Taxonomy" id="160699"/>
    <lineage>
        <taxon>Bacteria</taxon>
        <taxon>Pseudomonadati</taxon>
        <taxon>Pseudomonadota</taxon>
        <taxon>Alphaproteobacteria</taxon>
        <taxon>Hyphomicrobiales</taxon>
        <taxon>Rhizobiaceae</taxon>
        <taxon>Rhizobium/Agrobacterium group</taxon>
        <taxon>Agrobacterium</taxon>
    </lineage>
</organism>
<feature type="transmembrane region" description="Helical" evidence="3">
    <location>
        <begin position="186"/>
        <end position="208"/>
    </location>
</feature>
<dbReference type="GO" id="GO:0005886">
    <property type="term" value="C:plasma membrane"/>
    <property type="evidence" value="ECO:0007669"/>
    <property type="project" value="UniProtKB-SubCell"/>
</dbReference>
<feature type="transmembrane region" description="Helical" evidence="3">
    <location>
        <begin position="150"/>
        <end position="174"/>
    </location>
</feature>